<reference evidence="1 2" key="1">
    <citation type="submission" date="2014-02" db="EMBL/GenBank/DDBJ databases">
        <title>The genome sequence of Colletotrichum salicis CBS 607.94.</title>
        <authorList>
            <person name="Baroncelli R."/>
            <person name="Thon M.R."/>
        </authorList>
    </citation>
    <scope>NUCLEOTIDE SEQUENCE [LARGE SCALE GENOMIC DNA]</scope>
    <source>
        <strain evidence="1 2">CBS 607.94</strain>
    </source>
</reference>
<keyword evidence="2" id="KW-1185">Reference proteome</keyword>
<gene>
    <name evidence="1" type="ORF">CSAL01_04073</name>
</gene>
<dbReference type="Proteomes" id="UP000070121">
    <property type="component" value="Unassembled WGS sequence"/>
</dbReference>
<evidence type="ECO:0000313" key="2">
    <source>
        <dbReference type="Proteomes" id="UP000070121"/>
    </source>
</evidence>
<comment type="caution">
    <text evidence="1">The sequence shown here is derived from an EMBL/GenBank/DDBJ whole genome shotgun (WGS) entry which is preliminary data.</text>
</comment>
<name>A0A135U5D8_9PEZI</name>
<dbReference type="STRING" id="1209931.A0A135U5D8"/>
<sequence length="478" mass="52719">MDSLQLPDINDLLVTAENPERADVSGMDHERCASLHNYLVRYAWEAEGRSLADLDGNNATFFTTHSDAAEALGPRLDPSLARFLETAMLPPANADDPGPFFFFWAAGIAEPEGLFDNDTFDLFDEPEDALVCLYPAIDGQGGGSGGGLWYHQPTHRAAFFTSQVDYEFALPVNEGQHAALWHPLETVLSNWINLIRLGKVKVTPHDTPSQYGSEKIGGRWEWRPYGDAQVADCIAAWDRLCDTIEARIPNATDRPQSEPLLTPAVLDAASVPDGFARAFLTRARRPRFGHIAPGLALPPSNTSEFTSLQRFAQQQQRGPQHSPPVCLFPAAQSGLEADVTGSLNPFPSYSDLSRVPAGVYSESISRDSYDNAEEGFRLLLPFGLQGYVGDEEDVAGARKSDGSFVETGSVAELYQHGYKPFGGDQNRPQRLERLLDRWRGLVGEGVWRVGPQGVEGSIETFREADTTHWRNYHISPSW</sequence>
<organism evidence="1 2">
    <name type="scientific">Colletotrichum salicis</name>
    <dbReference type="NCBI Taxonomy" id="1209931"/>
    <lineage>
        <taxon>Eukaryota</taxon>
        <taxon>Fungi</taxon>
        <taxon>Dikarya</taxon>
        <taxon>Ascomycota</taxon>
        <taxon>Pezizomycotina</taxon>
        <taxon>Sordariomycetes</taxon>
        <taxon>Hypocreomycetidae</taxon>
        <taxon>Glomerellales</taxon>
        <taxon>Glomerellaceae</taxon>
        <taxon>Colletotrichum</taxon>
        <taxon>Colletotrichum acutatum species complex</taxon>
    </lineage>
</organism>
<proteinExistence type="predicted"/>
<evidence type="ECO:0000313" key="1">
    <source>
        <dbReference type="EMBL" id="KXH55624.1"/>
    </source>
</evidence>
<accession>A0A135U5D8</accession>
<protein>
    <submittedName>
        <fullName evidence="1">Uncharacterized protein</fullName>
    </submittedName>
</protein>
<dbReference type="AlphaFoldDB" id="A0A135U5D8"/>
<dbReference type="EMBL" id="JFFI01001705">
    <property type="protein sequence ID" value="KXH55624.1"/>
    <property type="molecule type" value="Genomic_DNA"/>
</dbReference>
<dbReference type="OrthoDB" id="4837549at2759"/>